<proteinExistence type="predicted"/>
<name>A0AAW8SX73_9ENTE</name>
<reference evidence="1" key="1">
    <citation type="submission" date="2023-03" db="EMBL/GenBank/DDBJ databases">
        <authorList>
            <person name="Shen W."/>
            <person name="Cai J."/>
        </authorList>
    </citation>
    <scope>NUCLEOTIDE SEQUENCE</scope>
    <source>
        <strain evidence="1">B646-2</strain>
    </source>
</reference>
<dbReference type="RefSeq" id="WP_270717908.1">
    <property type="nucleotide sequence ID" value="NZ_JAQESB010000021.1"/>
</dbReference>
<comment type="caution">
    <text evidence="1">The sequence shown here is derived from an EMBL/GenBank/DDBJ whole genome shotgun (WGS) entry which is preliminary data.</text>
</comment>
<dbReference type="Proteomes" id="UP001249240">
    <property type="component" value="Unassembled WGS sequence"/>
</dbReference>
<evidence type="ECO:0000313" key="1">
    <source>
        <dbReference type="EMBL" id="MDT2538217.1"/>
    </source>
</evidence>
<accession>A0AAW8SX73</accession>
<evidence type="ECO:0000313" key="2">
    <source>
        <dbReference type="Proteomes" id="UP001249240"/>
    </source>
</evidence>
<sequence>MNYKNTRTGVVITTPCVVSGGNWKLIDEEQEQVNDTPVSVVITPTEETEQEDAAKVSSDDLADVTKKDIMQELDAMKIKYDPRAKKQELYDLMMQGE</sequence>
<gene>
    <name evidence="1" type="ORF">P7D78_08780</name>
</gene>
<dbReference type="EMBL" id="JARPXM010000007">
    <property type="protein sequence ID" value="MDT2538217.1"/>
    <property type="molecule type" value="Genomic_DNA"/>
</dbReference>
<organism evidence="1 2">
    <name type="scientific">Enterococcus raffinosus</name>
    <dbReference type="NCBI Taxonomy" id="71452"/>
    <lineage>
        <taxon>Bacteria</taxon>
        <taxon>Bacillati</taxon>
        <taxon>Bacillota</taxon>
        <taxon>Bacilli</taxon>
        <taxon>Lactobacillales</taxon>
        <taxon>Enterococcaceae</taxon>
        <taxon>Enterococcus</taxon>
    </lineage>
</organism>
<protein>
    <recommendedName>
        <fullName evidence="3">HeH/LEM domain-containing protein</fullName>
    </recommendedName>
</protein>
<evidence type="ECO:0008006" key="3">
    <source>
        <dbReference type="Google" id="ProtNLM"/>
    </source>
</evidence>
<dbReference type="AlphaFoldDB" id="A0AAW8SX73"/>